<dbReference type="SMART" id="SM00708">
    <property type="entry name" value="PhBP"/>
    <property type="match status" value="1"/>
</dbReference>
<dbReference type="GO" id="GO:0007608">
    <property type="term" value="P:sensory perception of smell"/>
    <property type="evidence" value="ECO:0007669"/>
    <property type="project" value="TreeGrafter"/>
</dbReference>
<accession>D2SNV1</accession>
<feature type="chain" id="PRO_5003036545" evidence="2">
    <location>
        <begin position="22"/>
        <end position="161"/>
    </location>
</feature>
<dbReference type="AlphaFoldDB" id="D2SNV1"/>
<feature type="signal peptide" evidence="2">
    <location>
        <begin position="1"/>
        <end position="21"/>
    </location>
</feature>
<dbReference type="GO" id="GO:0005549">
    <property type="term" value="F:odorant binding"/>
    <property type="evidence" value="ECO:0007669"/>
    <property type="project" value="InterPro"/>
</dbReference>
<sequence length="161" mass="17832">MSKFTFLVMCVVAVSLTKVHAGDEERAKIHEAIKPIVDECIKEHGVSLDDLKAAKEAHSIDGIKPCFLGCVYKKVEILNSKGEFDPEHALEKLKEFVSNEDLLSKIEEVGNTCKSVNDKPVSDGDAGCERAALLTACFLEHRAEGKPITSIIFPWAHHHRH</sequence>
<evidence type="ECO:0000256" key="2">
    <source>
        <dbReference type="SAM" id="SignalP"/>
    </source>
</evidence>
<dbReference type="InterPro" id="IPR006170">
    <property type="entry name" value="PBP/GOBP"/>
</dbReference>
<dbReference type="EMBL" id="EZ407235">
    <property type="protein sequence ID" value="ACX53792.1"/>
    <property type="molecule type" value="mRNA"/>
</dbReference>
<proteinExistence type="evidence at transcript level"/>
<dbReference type="CDD" id="cd23992">
    <property type="entry name" value="PBP_GOBP"/>
    <property type="match status" value="1"/>
</dbReference>
<dbReference type="Pfam" id="PF01395">
    <property type="entry name" value="PBP_GOBP"/>
    <property type="match status" value="1"/>
</dbReference>
<protein>
    <submittedName>
        <fullName evidence="3">Antennal binding protein</fullName>
    </submittedName>
</protein>
<organism evidence="3">
    <name type="scientific">Heliothis virescens</name>
    <name type="common">Tobacco budworm moth</name>
    <dbReference type="NCBI Taxonomy" id="7102"/>
    <lineage>
        <taxon>Eukaryota</taxon>
        <taxon>Metazoa</taxon>
        <taxon>Ecdysozoa</taxon>
        <taxon>Arthropoda</taxon>
        <taxon>Hexapoda</taxon>
        <taxon>Insecta</taxon>
        <taxon>Pterygota</taxon>
        <taxon>Neoptera</taxon>
        <taxon>Endopterygota</taxon>
        <taxon>Lepidoptera</taxon>
        <taxon>Glossata</taxon>
        <taxon>Ditrysia</taxon>
        <taxon>Noctuoidea</taxon>
        <taxon>Noctuidae</taxon>
        <taxon>Heliothinae</taxon>
        <taxon>Heliothis</taxon>
    </lineage>
</organism>
<dbReference type="SUPFAM" id="SSF47565">
    <property type="entry name" value="Insect pheromone/odorant-binding proteins"/>
    <property type="match status" value="1"/>
</dbReference>
<dbReference type="Gene3D" id="1.10.238.20">
    <property type="entry name" value="Pheromone/general odorant binding protein domain"/>
    <property type="match status" value="1"/>
</dbReference>
<reference evidence="3" key="1">
    <citation type="journal article" date="2010" name="BMC Genomics">
        <title>Transcriptome analysis of the sex pheromone gland of the noctuid moth Heliothis virescens.</title>
        <authorList>
            <person name="Vogel H."/>
            <person name="Heidel A.J."/>
            <person name="Heckel D.G."/>
            <person name="Groot A.T."/>
        </authorList>
    </citation>
    <scope>NUCLEOTIDE SEQUENCE</scope>
</reference>
<evidence type="ECO:0000313" key="3">
    <source>
        <dbReference type="EMBL" id="ACX53792.1"/>
    </source>
</evidence>
<keyword evidence="1 2" id="KW-0732">Signal</keyword>
<dbReference type="InterPro" id="IPR036728">
    <property type="entry name" value="PBP_GOBP_sf"/>
</dbReference>
<gene>
    <name evidence="3" type="ORF">hvpg0107</name>
</gene>
<dbReference type="GO" id="GO:0005615">
    <property type="term" value="C:extracellular space"/>
    <property type="evidence" value="ECO:0007669"/>
    <property type="project" value="TreeGrafter"/>
</dbReference>
<evidence type="ECO:0000256" key="1">
    <source>
        <dbReference type="ARBA" id="ARBA00022729"/>
    </source>
</evidence>
<name>D2SNV1_HELVI</name>
<dbReference type="PANTHER" id="PTHR11857">
    <property type="entry name" value="ODORANT BINDING PROTEIN-RELATED"/>
    <property type="match status" value="1"/>
</dbReference>